<feature type="region of interest" description="Disordered" evidence="1">
    <location>
        <begin position="23"/>
        <end position="53"/>
    </location>
</feature>
<keyword evidence="2" id="KW-0812">Transmembrane</keyword>
<feature type="transmembrane region" description="Helical" evidence="2">
    <location>
        <begin position="59"/>
        <end position="79"/>
    </location>
</feature>
<keyword evidence="2" id="KW-0472">Membrane</keyword>
<dbReference type="RefSeq" id="WP_192767028.1">
    <property type="nucleotide sequence ID" value="NZ_JADBEB010000001.1"/>
</dbReference>
<keyword evidence="4" id="KW-1185">Reference proteome</keyword>
<name>A0A927QWN7_9ACTN</name>
<dbReference type="Proteomes" id="UP000649753">
    <property type="component" value="Unassembled WGS sequence"/>
</dbReference>
<proteinExistence type="predicted"/>
<keyword evidence="2" id="KW-1133">Transmembrane helix</keyword>
<dbReference type="EMBL" id="JADBEB010000001">
    <property type="protein sequence ID" value="MBE1487125.1"/>
    <property type="molecule type" value="Genomic_DNA"/>
</dbReference>
<evidence type="ECO:0000256" key="2">
    <source>
        <dbReference type="SAM" id="Phobius"/>
    </source>
</evidence>
<evidence type="ECO:0000313" key="3">
    <source>
        <dbReference type="EMBL" id="MBE1487125.1"/>
    </source>
</evidence>
<evidence type="ECO:0000313" key="4">
    <source>
        <dbReference type="Proteomes" id="UP000649753"/>
    </source>
</evidence>
<accession>A0A927QWN7</accession>
<comment type="caution">
    <text evidence="3">The sequence shown here is derived from an EMBL/GenBank/DDBJ whole genome shotgun (WGS) entry which is preliminary data.</text>
</comment>
<reference evidence="3" key="1">
    <citation type="submission" date="2020-10" db="EMBL/GenBank/DDBJ databases">
        <title>Sequencing the genomes of 1000 actinobacteria strains.</title>
        <authorList>
            <person name="Klenk H.-P."/>
        </authorList>
    </citation>
    <scope>NUCLEOTIDE SEQUENCE</scope>
    <source>
        <strain evidence="3">DSM 46832</strain>
    </source>
</reference>
<protein>
    <submittedName>
        <fullName evidence="3">Uncharacterized protein</fullName>
    </submittedName>
</protein>
<evidence type="ECO:0000256" key="1">
    <source>
        <dbReference type="SAM" id="MobiDB-lite"/>
    </source>
</evidence>
<sequence>MNHIESLIKGRVGAVQHDRLPLLGRTAGARSERGSAAGEGSLSDHRNEFFPDGSPPTGIFPATICALTLAVTWSLSISFPS</sequence>
<gene>
    <name evidence="3" type="ORF">H4W31_002763</name>
</gene>
<dbReference type="AlphaFoldDB" id="A0A927QWN7"/>
<organism evidence="3 4">
    <name type="scientific">Plantactinospora soyae</name>
    <dbReference type="NCBI Taxonomy" id="1544732"/>
    <lineage>
        <taxon>Bacteria</taxon>
        <taxon>Bacillati</taxon>
        <taxon>Actinomycetota</taxon>
        <taxon>Actinomycetes</taxon>
        <taxon>Micromonosporales</taxon>
        <taxon>Micromonosporaceae</taxon>
        <taxon>Plantactinospora</taxon>
    </lineage>
</organism>